<comment type="caution">
    <text evidence="1">The sequence shown here is derived from an EMBL/GenBank/DDBJ whole genome shotgun (WGS) entry which is preliminary data.</text>
</comment>
<keyword evidence="2" id="KW-1185">Reference proteome</keyword>
<dbReference type="Proteomes" id="UP001206128">
    <property type="component" value="Unassembled WGS sequence"/>
</dbReference>
<dbReference type="AlphaFoldDB" id="A0AAE3KJ08"/>
<protein>
    <submittedName>
        <fullName evidence="1">Methane oxygenase PmoA</fullName>
    </submittedName>
</protein>
<name>A0AAE3KJ08_9PSEU</name>
<organism evidence="1 2">
    <name type="scientific">Goodfellowiella coeruleoviolacea</name>
    <dbReference type="NCBI Taxonomy" id="334858"/>
    <lineage>
        <taxon>Bacteria</taxon>
        <taxon>Bacillati</taxon>
        <taxon>Actinomycetota</taxon>
        <taxon>Actinomycetes</taxon>
        <taxon>Pseudonocardiales</taxon>
        <taxon>Pseudonocardiaceae</taxon>
        <taxon>Goodfellowiella</taxon>
    </lineage>
</organism>
<sequence>MDTGQLTVTEEHGHHLDVASGGVALFRYVYGPDDPRLESPRPYFHPLRTLAGRTVSAFRPWDHVWHRGIAYSLPNVGTQNFWGGPTYFRDRGYVQADNNGSTVHTGFGGISAAGRLFRAEESLTWVASTGADWFTERRRFGARVDAAHGHWTLAFHTEFTNVSGATVPIGSPTTEGRPNAGYGGLFWRGPRSFSHGRVYLDGRVGGDEMMGERGDWLAYAGRHDEVDATSTLVFVDHSPNPDGRPVRWFVRTGVFAAVCPAPFFDTVRPVEPGQRLAFRYTVTIVDGDTGPAGAADIAAAAEGAAADILGEQVSTAATR</sequence>
<evidence type="ECO:0000313" key="2">
    <source>
        <dbReference type="Proteomes" id="UP001206128"/>
    </source>
</evidence>
<evidence type="ECO:0000313" key="1">
    <source>
        <dbReference type="EMBL" id="MCP2168547.1"/>
    </source>
</evidence>
<accession>A0AAE3KJ08</accession>
<dbReference type="EMBL" id="JAMTCK010000014">
    <property type="protein sequence ID" value="MCP2168547.1"/>
    <property type="molecule type" value="Genomic_DNA"/>
</dbReference>
<dbReference type="InterPro" id="IPR029475">
    <property type="entry name" value="DUF6807"/>
</dbReference>
<proteinExistence type="predicted"/>
<dbReference type="Pfam" id="PF14100">
    <property type="entry name" value="DUF6807"/>
    <property type="match status" value="1"/>
</dbReference>
<reference evidence="1" key="1">
    <citation type="submission" date="2022-06" db="EMBL/GenBank/DDBJ databases">
        <title>Genomic Encyclopedia of Archaeal and Bacterial Type Strains, Phase II (KMG-II): from individual species to whole genera.</title>
        <authorList>
            <person name="Goeker M."/>
        </authorList>
    </citation>
    <scope>NUCLEOTIDE SEQUENCE</scope>
    <source>
        <strain evidence="1">DSM 43935</strain>
    </source>
</reference>
<gene>
    <name evidence="1" type="ORF">LX83_005425</name>
</gene>
<dbReference type="RefSeq" id="WP_253776488.1">
    <property type="nucleotide sequence ID" value="NZ_JAMTCK010000014.1"/>
</dbReference>